<name>A0ACC0UIN6_9AGAM</name>
<evidence type="ECO:0000313" key="2">
    <source>
        <dbReference type="Proteomes" id="UP001207468"/>
    </source>
</evidence>
<gene>
    <name evidence="1" type="ORF">F5148DRAFT_1169906</name>
</gene>
<keyword evidence="2" id="KW-1185">Reference proteome</keyword>
<reference evidence="1" key="1">
    <citation type="submission" date="2021-03" db="EMBL/GenBank/DDBJ databases">
        <title>Evolutionary priming and transition to the ectomycorrhizal habit in an iconic lineage of mushroom-forming fungi: is preadaptation a requirement?</title>
        <authorList>
            <consortium name="DOE Joint Genome Institute"/>
            <person name="Looney B.P."/>
            <person name="Miyauchi S."/>
            <person name="Morin E."/>
            <person name="Drula E."/>
            <person name="Courty P.E."/>
            <person name="Chicoki N."/>
            <person name="Fauchery L."/>
            <person name="Kohler A."/>
            <person name="Kuo A."/>
            <person name="LaButti K."/>
            <person name="Pangilinan J."/>
            <person name="Lipzen A."/>
            <person name="Riley R."/>
            <person name="Andreopoulos W."/>
            <person name="He G."/>
            <person name="Johnson J."/>
            <person name="Barry K.W."/>
            <person name="Grigoriev I.V."/>
            <person name="Nagy L."/>
            <person name="Hibbett D."/>
            <person name="Henrissat B."/>
            <person name="Matheny P.B."/>
            <person name="Labbe J."/>
            <person name="Martin A.F."/>
        </authorList>
    </citation>
    <scope>NUCLEOTIDE SEQUENCE</scope>
    <source>
        <strain evidence="1">BPL698</strain>
    </source>
</reference>
<comment type="caution">
    <text evidence="1">The sequence shown here is derived from an EMBL/GenBank/DDBJ whole genome shotgun (WGS) entry which is preliminary data.</text>
</comment>
<sequence>MPPQRLSLAQQITELDDPTPVDFDPEDEHLDSHEQLGDKVEAREHYVNVSPSALRRNLDRVTDPKYHGTKTSRKQLEEENASFTDSPEPVDPASQNSSSEGSFGEEDGRGKDAPSPGKEEASGDDEQSTLQHIRGDQEDTSHEKDPSTTLRQRRDDDRKKGKAVIRQLNLQDSLLDARIHLQKSATAFSRLPSIIEMSDFTSHPLCLEARHALLGETLALVEELSTLRDSNGRPRKRRRVQDDSEQGRRYLRPQIDPVDQGWDTLIREASEDAVGLEHAYHPHLTRTLEKWSAKVAAVAPSALHPASRKRFSVAGSMKEGVKSVGTQIEDMLCSEWPVLLSRTRLKRSKGPRVTDEGGEVVEEDEEVFDDTDFYQQLLRDVIDSKGGGPGQVMDWTANQKRKKAKKIVDTRASKGRKLRYEVHEKIQNFMVPVPLGAGAWHEAQIDELFASLLGKGFKAAEDEDEDISLAGGAVISADADVGVDVLLRGFRVFGD</sequence>
<organism evidence="1 2">
    <name type="scientific">Russula earlei</name>
    <dbReference type="NCBI Taxonomy" id="71964"/>
    <lineage>
        <taxon>Eukaryota</taxon>
        <taxon>Fungi</taxon>
        <taxon>Dikarya</taxon>
        <taxon>Basidiomycota</taxon>
        <taxon>Agaricomycotina</taxon>
        <taxon>Agaricomycetes</taxon>
        <taxon>Russulales</taxon>
        <taxon>Russulaceae</taxon>
        <taxon>Russula</taxon>
    </lineage>
</organism>
<proteinExistence type="predicted"/>
<dbReference type="Proteomes" id="UP001207468">
    <property type="component" value="Unassembled WGS sequence"/>
</dbReference>
<dbReference type="EMBL" id="JAGFNK010000020">
    <property type="protein sequence ID" value="KAI9511548.1"/>
    <property type="molecule type" value="Genomic_DNA"/>
</dbReference>
<protein>
    <submittedName>
        <fullName evidence="1">Apoptosis-antagonizing transcription factor</fullName>
    </submittedName>
</protein>
<evidence type="ECO:0000313" key="1">
    <source>
        <dbReference type="EMBL" id="KAI9511548.1"/>
    </source>
</evidence>
<accession>A0ACC0UIN6</accession>